<dbReference type="Proteomes" id="UP000682733">
    <property type="component" value="Unassembled WGS sequence"/>
</dbReference>
<dbReference type="GO" id="GO:0016020">
    <property type="term" value="C:membrane"/>
    <property type="evidence" value="ECO:0007669"/>
    <property type="project" value="UniProtKB-SubCell"/>
</dbReference>
<dbReference type="PANTHER" id="PTHR48022:SF2">
    <property type="entry name" value="PLASTIDIC GLUCOSE TRANSPORTER 4"/>
    <property type="match status" value="1"/>
</dbReference>
<comment type="subcellular location">
    <subcellularLocation>
        <location evidence="1">Membrane</location>
        <topology evidence="1">Multi-pass membrane protein</topology>
    </subcellularLocation>
</comment>
<evidence type="ECO:0000313" key="7">
    <source>
        <dbReference type="EMBL" id="CAF1203077.1"/>
    </source>
</evidence>
<keyword evidence="10" id="KW-1185">Reference proteome</keyword>
<dbReference type="Pfam" id="PF00083">
    <property type="entry name" value="Sugar_tr"/>
    <property type="match status" value="1"/>
</dbReference>
<dbReference type="InterPro" id="IPR036259">
    <property type="entry name" value="MFS_trans_sf"/>
</dbReference>
<dbReference type="InterPro" id="IPR005828">
    <property type="entry name" value="MFS_sugar_transport-like"/>
</dbReference>
<dbReference type="EMBL" id="CAJOBA010009843">
    <property type="protein sequence ID" value="CAF3860728.1"/>
    <property type="molecule type" value="Genomic_DNA"/>
</dbReference>
<dbReference type="EMBL" id="CAJNOQ010008652">
    <property type="protein sequence ID" value="CAF1203077.1"/>
    <property type="molecule type" value="Genomic_DNA"/>
</dbReference>
<comment type="caution">
    <text evidence="7">The sequence shown here is derived from an EMBL/GenBank/DDBJ whole genome shotgun (WGS) entry which is preliminary data.</text>
</comment>
<accession>A0A814WUU6</accession>
<dbReference type="AlphaFoldDB" id="A0A814WUU6"/>
<reference evidence="7" key="1">
    <citation type="submission" date="2021-02" db="EMBL/GenBank/DDBJ databases">
        <authorList>
            <person name="Nowell W R."/>
        </authorList>
    </citation>
    <scope>NUCLEOTIDE SEQUENCE</scope>
</reference>
<dbReference type="EMBL" id="CAJOBC010008654">
    <property type="protein sequence ID" value="CAF3967506.1"/>
    <property type="molecule type" value="Genomic_DNA"/>
</dbReference>
<evidence type="ECO:0000313" key="9">
    <source>
        <dbReference type="EMBL" id="CAF3967506.1"/>
    </source>
</evidence>
<organism evidence="7 10">
    <name type="scientific">Didymodactylos carnosus</name>
    <dbReference type="NCBI Taxonomy" id="1234261"/>
    <lineage>
        <taxon>Eukaryota</taxon>
        <taxon>Metazoa</taxon>
        <taxon>Spiralia</taxon>
        <taxon>Gnathifera</taxon>
        <taxon>Rotifera</taxon>
        <taxon>Eurotatoria</taxon>
        <taxon>Bdelloidea</taxon>
        <taxon>Philodinida</taxon>
        <taxon>Philodinidae</taxon>
        <taxon>Didymodactylos</taxon>
    </lineage>
</organism>
<dbReference type="InterPro" id="IPR050360">
    <property type="entry name" value="MFS_Sugar_Transporters"/>
</dbReference>
<dbReference type="PANTHER" id="PTHR48022">
    <property type="entry name" value="PLASTIDIC GLUCOSE TRANSPORTER 4"/>
    <property type="match status" value="1"/>
</dbReference>
<dbReference type="Proteomes" id="UP000677228">
    <property type="component" value="Unassembled WGS sequence"/>
</dbReference>
<name>A0A814WUU6_9BILA</name>
<evidence type="ECO:0000313" key="8">
    <source>
        <dbReference type="EMBL" id="CAF3860728.1"/>
    </source>
</evidence>
<evidence type="ECO:0000256" key="2">
    <source>
        <dbReference type="ARBA" id="ARBA00022692"/>
    </source>
</evidence>
<evidence type="ECO:0000313" key="10">
    <source>
        <dbReference type="Proteomes" id="UP000663829"/>
    </source>
</evidence>
<feature type="transmembrane region" description="Helical" evidence="5">
    <location>
        <begin position="6"/>
        <end position="34"/>
    </location>
</feature>
<dbReference type="Gene3D" id="1.20.1250.20">
    <property type="entry name" value="MFS general substrate transporter like domains"/>
    <property type="match status" value="1"/>
</dbReference>
<evidence type="ECO:0000256" key="3">
    <source>
        <dbReference type="ARBA" id="ARBA00022989"/>
    </source>
</evidence>
<proteinExistence type="predicted"/>
<protein>
    <submittedName>
        <fullName evidence="7">Uncharacterized protein</fullName>
    </submittedName>
</protein>
<evidence type="ECO:0000313" key="6">
    <source>
        <dbReference type="EMBL" id="CAF1099345.1"/>
    </source>
</evidence>
<keyword evidence="3 5" id="KW-1133">Transmembrane helix</keyword>
<sequence>MSSNFQVYLIGSFAAIGGLLFGYDIGVVSGILVMKDFLYYFGGKEAIKRQQLPSHIDGAIVGILVAGCFFGALGAGPAGG</sequence>
<gene>
    <name evidence="7" type="ORF">GPM918_LOCUS23823</name>
    <name evidence="6" type="ORF">OVA965_LOCUS19211</name>
    <name evidence="9" type="ORF">SRO942_LOCUS23825</name>
    <name evidence="8" type="ORF">TMI583_LOCUS19224</name>
</gene>
<keyword evidence="4 5" id="KW-0472">Membrane</keyword>
<feature type="transmembrane region" description="Helical" evidence="5">
    <location>
        <begin position="55"/>
        <end position="75"/>
    </location>
</feature>
<keyword evidence="2 5" id="KW-0812">Transmembrane</keyword>
<evidence type="ECO:0000256" key="4">
    <source>
        <dbReference type="ARBA" id="ARBA00023136"/>
    </source>
</evidence>
<dbReference type="OrthoDB" id="4142200at2759"/>
<dbReference type="Proteomes" id="UP000663829">
    <property type="component" value="Unassembled WGS sequence"/>
</dbReference>
<dbReference type="EMBL" id="CAJNOK010009825">
    <property type="protein sequence ID" value="CAF1099345.1"/>
    <property type="molecule type" value="Genomic_DNA"/>
</dbReference>
<dbReference type="Proteomes" id="UP000681722">
    <property type="component" value="Unassembled WGS sequence"/>
</dbReference>
<evidence type="ECO:0000256" key="5">
    <source>
        <dbReference type="SAM" id="Phobius"/>
    </source>
</evidence>
<dbReference type="GO" id="GO:0005351">
    <property type="term" value="F:carbohydrate:proton symporter activity"/>
    <property type="evidence" value="ECO:0007669"/>
    <property type="project" value="TreeGrafter"/>
</dbReference>
<evidence type="ECO:0000256" key="1">
    <source>
        <dbReference type="ARBA" id="ARBA00004141"/>
    </source>
</evidence>